<dbReference type="AlphaFoldDB" id="A0A0C3APY3"/>
<protein>
    <recommendedName>
        <fullName evidence="1">F-box domain-containing protein</fullName>
    </recommendedName>
</protein>
<dbReference type="Gene3D" id="3.80.10.10">
    <property type="entry name" value="Ribonuclease Inhibitor"/>
    <property type="match status" value="1"/>
</dbReference>
<accession>A0A0C3APY3</accession>
<feature type="domain" description="F-box" evidence="1">
    <location>
        <begin position="5"/>
        <end position="50"/>
    </location>
</feature>
<proteinExistence type="predicted"/>
<dbReference type="SUPFAM" id="SSF52047">
    <property type="entry name" value="RNI-like"/>
    <property type="match status" value="1"/>
</dbReference>
<keyword evidence="3" id="KW-1185">Reference proteome</keyword>
<reference evidence="3" key="2">
    <citation type="submission" date="2015-01" db="EMBL/GenBank/DDBJ databases">
        <title>Evolutionary Origins and Diversification of the Mycorrhizal Mutualists.</title>
        <authorList>
            <consortium name="DOE Joint Genome Institute"/>
            <consortium name="Mycorrhizal Genomics Consortium"/>
            <person name="Kohler A."/>
            <person name="Kuo A."/>
            <person name="Nagy L.G."/>
            <person name="Floudas D."/>
            <person name="Copeland A."/>
            <person name="Barry K.W."/>
            <person name="Cichocki N."/>
            <person name="Veneault-Fourrey C."/>
            <person name="LaButti K."/>
            <person name="Lindquist E.A."/>
            <person name="Lipzen A."/>
            <person name="Lundell T."/>
            <person name="Morin E."/>
            <person name="Murat C."/>
            <person name="Riley R."/>
            <person name="Ohm R."/>
            <person name="Sun H."/>
            <person name="Tunlid A."/>
            <person name="Henrissat B."/>
            <person name="Grigoriev I.V."/>
            <person name="Hibbett D.S."/>
            <person name="Martin F."/>
        </authorList>
    </citation>
    <scope>NUCLEOTIDE SEQUENCE [LARGE SCALE GENOMIC DNA]</scope>
    <source>
        <strain evidence="3">MAFF 305830</strain>
    </source>
</reference>
<name>A0A0C3APY3_SERVB</name>
<organism evidence="2 3">
    <name type="scientific">Serendipita vermifera MAFF 305830</name>
    <dbReference type="NCBI Taxonomy" id="933852"/>
    <lineage>
        <taxon>Eukaryota</taxon>
        <taxon>Fungi</taxon>
        <taxon>Dikarya</taxon>
        <taxon>Basidiomycota</taxon>
        <taxon>Agaricomycotina</taxon>
        <taxon>Agaricomycetes</taxon>
        <taxon>Sebacinales</taxon>
        <taxon>Serendipitaceae</taxon>
        <taxon>Serendipita</taxon>
    </lineage>
</organism>
<dbReference type="Pfam" id="PF12937">
    <property type="entry name" value="F-box-like"/>
    <property type="match status" value="1"/>
</dbReference>
<dbReference type="InterPro" id="IPR036047">
    <property type="entry name" value="F-box-like_dom_sf"/>
</dbReference>
<dbReference type="InterPro" id="IPR032675">
    <property type="entry name" value="LRR_dom_sf"/>
</dbReference>
<gene>
    <name evidence="2" type="ORF">M408DRAFT_182228</name>
</gene>
<dbReference type="EMBL" id="KN824305">
    <property type="protein sequence ID" value="KIM26610.1"/>
    <property type="molecule type" value="Genomic_DNA"/>
</dbReference>
<reference evidence="2 3" key="1">
    <citation type="submission" date="2014-04" db="EMBL/GenBank/DDBJ databases">
        <authorList>
            <consortium name="DOE Joint Genome Institute"/>
            <person name="Kuo A."/>
            <person name="Zuccaro A."/>
            <person name="Kohler A."/>
            <person name="Nagy L.G."/>
            <person name="Floudas D."/>
            <person name="Copeland A."/>
            <person name="Barry K.W."/>
            <person name="Cichocki N."/>
            <person name="Veneault-Fourrey C."/>
            <person name="LaButti K."/>
            <person name="Lindquist E.A."/>
            <person name="Lipzen A."/>
            <person name="Lundell T."/>
            <person name="Morin E."/>
            <person name="Murat C."/>
            <person name="Sun H."/>
            <person name="Tunlid A."/>
            <person name="Henrissat B."/>
            <person name="Grigoriev I.V."/>
            <person name="Hibbett D.S."/>
            <person name="Martin F."/>
            <person name="Nordberg H.P."/>
            <person name="Cantor M.N."/>
            <person name="Hua S.X."/>
        </authorList>
    </citation>
    <scope>NUCLEOTIDE SEQUENCE [LARGE SCALE GENOMIC DNA]</scope>
    <source>
        <strain evidence="2 3">MAFF 305830</strain>
    </source>
</reference>
<dbReference type="HOGENOM" id="CLU_678198_0_0_1"/>
<dbReference type="InterPro" id="IPR001810">
    <property type="entry name" value="F-box_dom"/>
</dbReference>
<evidence type="ECO:0000313" key="2">
    <source>
        <dbReference type="EMBL" id="KIM26610.1"/>
    </source>
</evidence>
<dbReference type="Proteomes" id="UP000054097">
    <property type="component" value="Unassembled WGS sequence"/>
</dbReference>
<evidence type="ECO:0000259" key="1">
    <source>
        <dbReference type="Pfam" id="PF12937"/>
    </source>
</evidence>
<evidence type="ECO:0000313" key="3">
    <source>
        <dbReference type="Proteomes" id="UP000054097"/>
    </source>
</evidence>
<sequence length="470" mass="54267">MRQDDVPYDVLEQIFYIHVYNNFQSRLTLLQTCHKWYKVAINYASLWRAISWRNHNNPSPFRIFCDDVDTLARVVNRTGTGTFDLRLGNWPTTSPLKEDMERFTSLVPQDWLSRCHLLAFCPYYRWSEPELASLRDLLGTHSYDALGYLEFMSMMSSQMWGRMMETLMSRIESTSTGLRSLKISTGGGKEYFFEGVLKRPVILGRLRNLHIRNSEASVPWADLPELEELWFYDGDTSLNGLTSKKLRKLTLGGGVTSVHLPERICQQLTHLTFDYLEFEAPIGMEPLKLPSLVSLSLQGSSFFLIDAPKLEELVFQISLDEVPYSYHGFQETTLKPRVIRLDLMIEECEYEPFTLELDIWSRVEELHLTNSHRKEDIPSTLTDALSGTASQQSFRSLKSLTVLHPAEIYESITEETKLQQIDHLRGIAQNRRDAGCRGLDKLEVGWYSENGSSYNPSRADWAITWKNCLE</sequence>
<dbReference type="SUPFAM" id="SSF81383">
    <property type="entry name" value="F-box domain"/>
    <property type="match status" value="1"/>
</dbReference>